<protein>
    <recommendedName>
        <fullName evidence="5">HTH merR-type domain-containing protein</fullName>
    </recommendedName>
</protein>
<evidence type="ECO:0000313" key="7">
    <source>
        <dbReference type="Proteomes" id="UP000177451"/>
    </source>
</evidence>
<proteinExistence type="predicted"/>
<evidence type="ECO:0000256" key="1">
    <source>
        <dbReference type="ARBA" id="ARBA00022491"/>
    </source>
</evidence>
<dbReference type="Gene3D" id="1.10.1660.10">
    <property type="match status" value="1"/>
</dbReference>
<keyword evidence="2" id="KW-0805">Transcription regulation</keyword>
<feature type="domain" description="HTH merR-type" evidence="5">
    <location>
        <begin position="8"/>
        <end position="58"/>
    </location>
</feature>
<keyword evidence="3" id="KW-0238">DNA-binding</keyword>
<dbReference type="CDD" id="cd04761">
    <property type="entry name" value="HTH_MerR-SF"/>
    <property type="match status" value="1"/>
</dbReference>
<evidence type="ECO:0000313" key="6">
    <source>
        <dbReference type="EMBL" id="OGF63984.1"/>
    </source>
</evidence>
<accession>A0A1F5VKR1</accession>
<dbReference type="PANTHER" id="PTHR30204">
    <property type="entry name" value="REDOX-CYCLING DRUG-SENSING TRANSCRIPTIONAL ACTIVATOR SOXR"/>
    <property type="match status" value="1"/>
</dbReference>
<dbReference type="InterPro" id="IPR009061">
    <property type="entry name" value="DNA-bd_dom_put_sf"/>
</dbReference>
<name>A0A1F5VKR1_9BACT</name>
<dbReference type="InterPro" id="IPR000551">
    <property type="entry name" value="MerR-type_HTH_dom"/>
</dbReference>
<evidence type="ECO:0000256" key="2">
    <source>
        <dbReference type="ARBA" id="ARBA00023015"/>
    </source>
</evidence>
<dbReference type="GO" id="GO:0003677">
    <property type="term" value="F:DNA binding"/>
    <property type="evidence" value="ECO:0007669"/>
    <property type="project" value="UniProtKB-KW"/>
</dbReference>
<dbReference type="PROSITE" id="PS50937">
    <property type="entry name" value="HTH_MERR_2"/>
    <property type="match status" value="1"/>
</dbReference>
<dbReference type="InterPro" id="IPR047057">
    <property type="entry name" value="MerR_fam"/>
</dbReference>
<gene>
    <name evidence="6" type="ORF">A2Z53_02085</name>
</gene>
<dbReference type="EMBL" id="MFHH01000048">
    <property type="protein sequence ID" value="OGF63984.1"/>
    <property type="molecule type" value="Genomic_DNA"/>
</dbReference>
<organism evidence="6 7">
    <name type="scientific">Candidatus Giovannonibacteria bacterium RIFCSPHIGHO2_02_42_15</name>
    <dbReference type="NCBI Taxonomy" id="1798329"/>
    <lineage>
        <taxon>Bacteria</taxon>
        <taxon>Candidatus Giovannoniibacteriota</taxon>
    </lineage>
</organism>
<keyword evidence="4" id="KW-0804">Transcription</keyword>
<evidence type="ECO:0000256" key="4">
    <source>
        <dbReference type="ARBA" id="ARBA00023163"/>
    </source>
</evidence>
<dbReference type="Pfam" id="PF00376">
    <property type="entry name" value="MerR"/>
    <property type="match status" value="1"/>
</dbReference>
<dbReference type="PANTHER" id="PTHR30204:SF69">
    <property type="entry name" value="MERR-FAMILY TRANSCRIPTIONAL REGULATOR"/>
    <property type="match status" value="1"/>
</dbReference>
<evidence type="ECO:0000256" key="3">
    <source>
        <dbReference type="ARBA" id="ARBA00023125"/>
    </source>
</evidence>
<reference evidence="6 7" key="1">
    <citation type="journal article" date="2016" name="Nat. Commun.">
        <title>Thousands of microbial genomes shed light on interconnected biogeochemical processes in an aquifer system.</title>
        <authorList>
            <person name="Anantharaman K."/>
            <person name="Brown C.T."/>
            <person name="Hug L.A."/>
            <person name="Sharon I."/>
            <person name="Castelle C.J."/>
            <person name="Probst A.J."/>
            <person name="Thomas B.C."/>
            <person name="Singh A."/>
            <person name="Wilkins M.J."/>
            <person name="Karaoz U."/>
            <person name="Brodie E.L."/>
            <person name="Williams K.H."/>
            <person name="Hubbard S.S."/>
            <person name="Banfield J.F."/>
        </authorList>
    </citation>
    <scope>NUCLEOTIDE SEQUENCE [LARGE SCALE GENOMIC DNA]</scope>
</reference>
<dbReference type="SMART" id="SM00422">
    <property type="entry name" value="HTH_MERR"/>
    <property type="match status" value="1"/>
</dbReference>
<dbReference type="AlphaFoldDB" id="A0A1F5VKR1"/>
<sequence>MAREKIRFLTIKEAAIFLGISPQTLRLWDKNGMLKPADKGKKNGYRFYCISDLQRFKQSHKAKKYLTTKKQNQKPTR</sequence>
<comment type="caution">
    <text evidence="6">The sequence shown here is derived from an EMBL/GenBank/DDBJ whole genome shotgun (WGS) entry which is preliminary data.</text>
</comment>
<dbReference type="Proteomes" id="UP000177451">
    <property type="component" value="Unassembled WGS sequence"/>
</dbReference>
<dbReference type="SUPFAM" id="SSF46955">
    <property type="entry name" value="Putative DNA-binding domain"/>
    <property type="match status" value="1"/>
</dbReference>
<evidence type="ECO:0000259" key="5">
    <source>
        <dbReference type="PROSITE" id="PS50937"/>
    </source>
</evidence>
<dbReference type="GO" id="GO:0003700">
    <property type="term" value="F:DNA-binding transcription factor activity"/>
    <property type="evidence" value="ECO:0007669"/>
    <property type="project" value="InterPro"/>
</dbReference>
<keyword evidence="1" id="KW-0678">Repressor</keyword>